<evidence type="ECO:0000313" key="1">
    <source>
        <dbReference type="EMBL" id="MFC3765732.1"/>
    </source>
</evidence>
<dbReference type="InterPro" id="IPR011042">
    <property type="entry name" value="6-blade_b-propeller_TolB-like"/>
</dbReference>
<dbReference type="Pfam" id="PF07676">
    <property type="entry name" value="PD40"/>
    <property type="match status" value="2"/>
</dbReference>
<organism evidence="1 2">
    <name type="scientific">Tenggerimyces flavus</name>
    <dbReference type="NCBI Taxonomy" id="1708749"/>
    <lineage>
        <taxon>Bacteria</taxon>
        <taxon>Bacillati</taxon>
        <taxon>Actinomycetota</taxon>
        <taxon>Actinomycetes</taxon>
        <taxon>Propionibacteriales</taxon>
        <taxon>Nocardioidaceae</taxon>
        <taxon>Tenggerimyces</taxon>
    </lineage>
</organism>
<dbReference type="Proteomes" id="UP001595699">
    <property type="component" value="Unassembled WGS sequence"/>
</dbReference>
<comment type="caution">
    <text evidence="1">The sequence shown here is derived from an EMBL/GenBank/DDBJ whole genome shotgun (WGS) entry which is preliminary data.</text>
</comment>
<dbReference type="EMBL" id="JBHRZH010000043">
    <property type="protein sequence ID" value="MFC3765732.1"/>
    <property type="molecule type" value="Genomic_DNA"/>
</dbReference>
<proteinExistence type="predicted"/>
<dbReference type="RefSeq" id="WP_205121007.1">
    <property type="nucleotide sequence ID" value="NZ_JAFBCM010000001.1"/>
</dbReference>
<dbReference type="InterPro" id="IPR011659">
    <property type="entry name" value="WD40"/>
</dbReference>
<dbReference type="Gene3D" id="2.120.10.30">
    <property type="entry name" value="TolB, C-terminal domain"/>
    <property type="match status" value="1"/>
</dbReference>
<gene>
    <name evidence="1" type="ORF">ACFOUW_33200</name>
</gene>
<evidence type="ECO:0000313" key="2">
    <source>
        <dbReference type="Proteomes" id="UP001595699"/>
    </source>
</evidence>
<protein>
    <submittedName>
        <fullName evidence="1">PD40 domain-containing protein</fullName>
    </submittedName>
</protein>
<sequence length="298" mass="32539">MTTTRRHRELRENQTCQLHLFDVATRSATVVAEFDHLLYEAPNWSADGQTLYLNGEGDLWAFALESPNKPRRVEYAGLPGINNDHVLDPRGDAIFMSASDGQIYHGALEGGSVRRVTSEDGVWHFLHGVSPDGATLGFVRMVDFNHPGRLALVPSAGGAVTVVETGPGHVDGPEWSPDGAWIYFNTENWASQPGHAQLARVPNENPVADKVERLISATTVDWFPHLAPNGSLAVYLQYAEGTVSHPADREVELVLVETADWSTPLARVPAFGGQGTINVNSWSPDSTRFAYVSYPIGQ</sequence>
<accession>A0ABV7YMW6</accession>
<name>A0ABV7YMW6_9ACTN</name>
<keyword evidence="2" id="KW-1185">Reference proteome</keyword>
<reference evidence="2" key="1">
    <citation type="journal article" date="2019" name="Int. J. Syst. Evol. Microbiol.">
        <title>The Global Catalogue of Microorganisms (GCM) 10K type strain sequencing project: providing services to taxonomists for standard genome sequencing and annotation.</title>
        <authorList>
            <consortium name="The Broad Institute Genomics Platform"/>
            <consortium name="The Broad Institute Genome Sequencing Center for Infectious Disease"/>
            <person name="Wu L."/>
            <person name="Ma J."/>
        </authorList>
    </citation>
    <scope>NUCLEOTIDE SEQUENCE [LARGE SCALE GENOMIC DNA]</scope>
    <source>
        <strain evidence="2">CGMCC 4.7241</strain>
    </source>
</reference>
<dbReference type="SUPFAM" id="SSF82171">
    <property type="entry name" value="DPP6 N-terminal domain-like"/>
    <property type="match status" value="1"/>
</dbReference>